<dbReference type="GO" id="GO:0005634">
    <property type="term" value="C:nucleus"/>
    <property type="evidence" value="ECO:0007669"/>
    <property type="project" value="TreeGrafter"/>
</dbReference>
<protein>
    <recommendedName>
        <fullName evidence="6">DH domain-containing protein</fullName>
    </recommendedName>
</protein>
<feature type="region of interest" description="Disordered" evidence="1">
    <location>
        <begin position="504"/>
        <end position="526"/>
    </location>
</feature>
<feature type="compositionally biased region" description="Low complexity" evidence="1">
    <location>
        <begin position="720"/>
        <end position="729"/>
    </location>
</feature>
<comment type="caution">
    <text evidence="4">The sequence shown here is derived from an EMBL/GenBank/DDBJ whole genome shotgun (WGS) entry which is preliminary data.</text>
</comment>
<dbReference type="InterPro" id="IPR035899">
    <property type="entry name" value="DBL_dom_sf"/>
</dbReference>
<feature type="region of interest" description="Disordered" evidence="1">
    <location>
        <begin position="624"/>
        <end position="844"/>
    </location>
</feature>
<dbReference type="SMART" id="SM00325">
    <property type="entry name" value="RhoGEF"/>
    <property type="match status" value="1"/>
</dbReference>
<dbReference type="GO" id="GO:0030010">
    <property type="term" value="P:establishment of cell polarity"/>
    <property type="evidence" value="ECO:0007669"/>
    <property type="project" value="TreeGrafter"/>
</dbReference>
<dbReference type="GO" id="GO:0043332">
    <property type="term" value="C:mating projection tip"/>
    <property type="evidence" value="ECO:0007669"/>
    <property type="project" value="TreeGrafter"/>
</dbReference>
<evidence type="ECO:0000313" key="4">
    <source>
        <dbReference type="EMBL" id="ORY33491.1"/>
    </source>
</evidence>
<dbReference type="PROSITE" id="PS51745">
    <property type="entry name" value="PB1"/>
    <property type="match status" value="1"/>
</dbReference>
<feature type="compositionally biased region" description="Basic and acidic residues" evidence="1">
    <location>
        <begin position="686"/>
        <end position="696"/>
    </location>
</feature>
<feature type="compositionally biased region" description="Low complexity" evidence="1">
    <location>
        <begin position="654"/>
        <end position="666"/>
    </location>
</feature>
<dbReference type="Proteomes" id="UP000193986">
    <property type="component" value="Unassembled WGS sequence"/>
</dbReference>
<feature type="compositionally biased region" description="Basic and acidic residues" evidence="1">
    <location>
        <begin position="735"/>
        <end position="750"/>
    </location>
</feature>
<dbReference type="GO" id="GO:0000935">
    <property type="term" value="C:division septum"/>
    <property type="evidence" value="ECO:0007669"/>
    <property type="project" value="TreeGrafter"/>
</dbReference>
<feature type="domain" description="PB1" evidence="3">
    <location>
        <begin position="864"/>
        <end position="948"/>
    </location>
</feature>
<sequence>MPLNPQNTLALKTAALSSTRSLYQTCSTLRKRLRMVDDFSPFLDQPSTAEPLDVVSHILHTFRLGSPLCHLYNLLIPSFGDPTSAVYADLPLPKTIEYDFPNFFDSPDGVRNWAKRPENAKTCQRYIANFVVAMKQRVDEGRWHRETWALHELWGKTSGDDREAYDSTGLMKVLVTVEAILDNLPDTAMATPFPRHISTMSYDVPFSMGGTGPGLGAVATMAATMNGGVHLDSEFSPTEMSRAGSADVNAFKSVEELVASEKSYVNELEILVQCSQQMLDAQLLSAETNHQIFSNLGKILDFHRKFLIKLETEYEPIEEGRTWAEGRWGLPFITSEPEFDCYGPYCANYLDAIQLVNRQLPTLLRGQELPHDERPCLHPERELTAFMIKPIQRITKYGLLLDAILHATAKHNYPHRAQLEQGSAAVRRIAQSINEVTDFKAKQATVRELVDRVEDWKGHEVERFGDLWLDDHFNVDKDSMPREYHVFLFDRMMLCCKEIIPDPRARKPSKNSSMLRKTASKSGPEKRKLALKGRIFLTNIQFVRLLPPDGELKSYTPLTLEPNGLSRLLVAWVVPGHRHNNYRDDEEDSFILCGKSEDTMRRWGEKFNELLVIERRRQEVERARYHDRYSAQQSSFAPPTPASEQPPFAFYDDGTSSGRTTPSSSSAYMVHPSGRRVQSQQAMPTDRPDLRARAMTEDQFGPSMTQWRSQQPPPMPRMTSAMSMEASSSRQYSQRLERAEEVEEPREYHHGPARGMIRAPSHGIQPSVHHPPPLRNRSASSPNVYQQPKVGSAPPVPSAIDTYPHASSSTAYYKRTSSGKRSSGESHSTETSETSSQQSPATPYGMAGVMAVSRQNSQDAPSDTVYVCVRFAEVSFSLRVIDMSYLAFYHAVQKKIRNANPAFNPDQMQLKWVDTDNDEIAIKCDADVDAMFGECRDNGMTSVDVLVR</sequence>
<dbReference type="InterPro" id="IPR011993">
    <property type="entry name" value="PH-like_dom_sf"/>
</dbReference>
<dbReference type="AlphaFoldDB" id="A0A1Y2BF97"/>
<dbReference type="PANTHER" id="PTHR47339:SF1">
    <property type="entry name" value="CELL DIVISION CONTROL PROTEIN 24"/>
    <property type="match status" value="1"/>
</dbReference>
<evidence type="ECO:0000259" key="2">
    <source>
        <dbReference type="PROSITE" id="PS50010"/>
    </source>
</evidence>
<dbReference type="SUPFAM" id="SSF50729">
    <property type="entry name" value="PH domain-like"/>
    <property type="match status" value="1"/>
</dbReference>
<dbReference type="Pfam" id="PF15411">
    <property type="entry name" value="PH_10"/>
    <property type="match status" value="1"/>
</dbReference>
<accession>A0A1Y2BF97</accession>
<dbReference type="GO" id="GO:0005085">
    <property type="term" value="F:guanyl-nucleotide exchange factor activity"/>
    <property type="evidence" value="ECO:0007669"/>
    <property type="project" value="InterPro"/>
</dbReference>
<dbReference type="Gene3D" id="1.20.900.10">
    <property type="entry name" value="Dbl homology (DH) domain"/>
    <property type="match status" value="1"/>
</dbReference>
<dbReference type="CDD" id="cd00160">
    <property type="entry name" value="RhoGEF"/>
    <property type="match status" value="1"/>
</dbReference>
<proteinExistence type="predicted"/>
<dbReference type="GO" id="GO:0031106">
    <property type="term" value="P:septin ring organization"/>
    <property type="evidence" value="ECO:0007669"/>
    <property type="project" value="TreeGrafter"/>
</dbReference>
<evidence type="ECO:0000313" key="5">
    <source>
        <dbReference type="Proteomes" id="UP000193986"/>
    </source>
</evidence>
<gene>
    <name evidence="4" type="ORF">BCR39DRAFT_580839</name>
</gene>
<dbReference type="InterPro" id="IPR001849">
    <property type="entry name" value="PH_domain"/>
</dbReference>
<dbReference type="FunCoup" id="A0A1Y2BF97">
    <property type="interactions" value="49"/>
</dbReference>
<name>A0A1Y2BF97_9TREE</name>
<feature type="compositionally biased region" description="Polar residues" evidence="1">
    <location>
        <begin position="777"/>
        <end position="786"/>
    </location>
</feature>
<dbReference type="SUPFAM" id="SSF54277">
    <property type="entry name" value="CAD &amp; PB1 domains"/>
    <property type="match status" value="1"/>
</dbReference>
<dbReference type="SMART" id="SM00233">
    <property type="entry name" value="PH"/>
    <property type="match status" value="1"/>
</dbReference>
<dbReference type="Gene3D" id="2.30.29.30">
    <property type="entry name" value="Pleckstrin-homology domain (PH domain)/Phosphotyrosine-binding domain (PTB)"/>
    <property type="match status" value="1"/>
</dbReference>
<organism evidence="4 5">
    <name type="scientific">Naematelia encephala</name>
    <dbReference type="NCBI Taxonomy" id="71784"/>
    <lineage>
        <taxon>Eukaryota</taxon>
        <taxon>Fungi</taxon>
        <taxon>Dikarya</taxon>
        <taxon>Basidiomycota</taxon>
        <taxon>Agaricomycotina</taxon>
        <taxon>Tremellomycetes</taxon>
        <taxon>Tremellales</taxon>
        <taxon>Naemateliaceae</taxon>
        <taxon>Naematelia</taxon>
    </lineage>
</organism>
<dbReference type="InterPro" id="IPR000270">
    <property type="entry name" value="PB1_dom"/>
</dbReference>
<feature type="domain" description="DH" evidence="2">
    <location>
        <begin position="249"/>
        <end position="436"/>
    </location>
</feature>
<dbReference type="STRING" id="71784.A0A1Y2BF97"/>
<dbReference type="Gene3D" id="3.10.20.90">
    <property type="entry name" value="Phosphatidylinositol 3-kinase Catalytic Subunit, Chain A, domain 1"/>
    <property type="match status" value="1"/>
</dbReference>
<dbReference type="InParanoid" id="A0A1Y2BF97"/>
<dbReference type="Pfam" id="PF00564">
    <property type="entry name" value="PB1"/>
    <property type="match status" value="1"/>
</dbReference>
<evidence type="ECO:0000259" key="3">
    <source>
        <dbReference type="PROSITE" id="PS51745"/>
    </source>
</evidence>
<dbReference type="PANTHER" id="PTHR47339">
    <property type="entry name" value="CELL DIVISION CONTROL PROTEIN 24"/>
    <property type="match status" value="1"/>
</dbReference>
<feature type="compositionally biased region" description="Low complexity" evidence="1">
    <location>
        <begin position="812"/>
        <end position="821"/>
    </location>
</feature>
<evidence type="ECO:0008006" key="6">
    <source>
        <dbReference type="Google" id="ProtNLM"/>
    </source>
</evidence>
<dbReference type="InterPro" id="IPR053793">
    <property type="entry name" value="PB1-like"/>
</dbReference>
<evidence type="ECO:0000256" key="1">
    <source>
        <dbReference type="SAM" id="MobiDB-lite"/>
    </source>
</evidence>
<dbReference type="CDD" id="cd13246">
    <property type="entry name" value="PH_Scd1"/>
    <property type="match status" value="1"/>
</dbReference>
<dbReference type="Pfam" id="PF00621">
    <property type="entry name" value="RhoGEF"/>
    <property type="match status" value="1"/>
</dbReference>
<dbReference type="GO" id="GO:0005737">
    <property type="term" value="C:cytoplasm"/>
    <property type="evidence" value="ECO:0007669"/>
    <property type="project" value="TreeGrafter"/>
</dbReference>
<dbReference type="EMBL" id="MCFC01000006">
    <property type="protein sequence ID" value="ORY33491.1"/>
    <property type="molecule type" value="Genomic_DNA"/>
</dbReference>
<dbReference type="PROSITE" id="PS50010">
    <property type="entry name" value="DH_2"/>
    <property type="match status" value="1"/>
</dbReference>
<reference evidence="4 5" key="1">
    <citation type="submission" date="2016-07" db="EMBL/GenBank/DDBJ databases">
        <title>Pervasive Adenine N6-methylation of Active Genes in Fungi.</title>
        <authorList>
            <consortium name="DOE Joint Genome Institute"/>
            <person name="Mondo S.J."/>
            <person name="Dannebaum R.O."/>
            <person name="Kuo R.C."/>
            <person name="Labutti K."/>
            <person name="Haridas S."/>
            <person name="Kuo A."/>
            <person name="Salamov A."/>
            <person name="Ahrendt S.R."/>
            <person name="Lipzen A."/>
            <person name="Sullivan W."/>
            <person name="Andreopoulos W.B."/>
            <person name="Clum A."/>
            <person name="Lindquist E."/>
            <person name="Daum C."/>
            <person name="Ramamoorthy G.K."/>
            <person name="Gryganskyi A."/>
            <person name="Culley D."/>
            <person name="Magnuson J.K."/>
            <person name="James T.Y."/>
            <person name="O'Malley M.A."/>
            <person name="Stajich J.E."/>
            <person name="Spatafora J.W."/>
            <person name="Visel A."/>
            <person name="Grigoriev I.V."/>
        </authorList>
    </citation>
    <scope>NUCLEOTIDE SEQUENCE [LARGE SCALE GENOMIC DNA]</scope>
    <source>
        <strain evidence="4 5">68-887.2</strain>
    </source>
</reference>
<dbReference type="OrthoDB" id="1594986at2759"/>
<dbReference type="InterPro" id="IPR000219">
    <property type="entry name" value="DH_dom"/>
</dbReference>
<dbReference type="InterPro" id="IPR053026">
    <property type="entry name" value="CDC42_GEF"/>
</dbReference>
<dbReference type="SMART" id="SM00666">
    <property type="entry name" value="PB1"/>
    <property type="match status" value="1"/>
</dbReference>
<dbReference type="CDD" id="cd05992">
    <property type="entry name" value="PB1"/>
    <property type="match status" value="1"/>
</dbReference>
<dbReference type="SUPFAM" id="SSF48065">
    <property type="entry name" value="DBL homology domain (DH-domain)"/>
    <property type="match status" value="1"/>
</dbReference>
<dbReference type="InterPro" id="IPR033511">
    <property type="entry name" value="Cdc24/Scd1_PH_dom"/>
</dbReference>
<keyword evidence="5" id="KW-1185">Reference proteome</keyword>